<keyword evidence="4" id="KW-0479">Metal-binding</keyword>
<evidence type="ECO:0000256" key="1">
    <source>
        <dbReference type="ARBA" id="ARBA00004245"/>
    </source>
</evidence>
<dbReference type="InterPro" id="IPR013083">
    <property type="entry name" value="Znf_RING/FYVE/PHD"/>
</dbReference>
<keyword evidence="6" id="KW-0862">Zinc</keyword>
<dbReference type="SUPFAM" id="SSF48065">
    <property type="entry name" value="DBL homology domain (DH-domain)"/>
    <property type="match status" value="1"/>
</dbReference>
<name>A0A8S3SDR0_MYTED</name>
<comment type="subcellular location">
    <subcellularLocation>
        <location evidence="1">Cytoplasm</location>
        <location evidence="1">Cytoskeleton</location>
    </subcellularLocation>
</comment>
<evidence type="ECO:0000256" key="7">
    <source>
        <dbReference type="ARBA" id="ARBA00023212"/>
    </source>
</evidence>
<evidence type="ECO:0000256" key="9">
    <source>
        <dbReference type="SAM" id="MobiDB-lite"/>
    </source>
</evidence>
<dbReference type="SMART" id="SM00064">
    <property type="entry name" value="FYVE"/>
    <property type="match status" value="1"/>
</dbReference>
<dbReference type="InterPro" id="IPR017455">
    <property type="entry name" value="Znf_FYVE-rel"/>
</dbReference>
<feature type="region of interest" description="Disordered" evidence="9">
    <location>
        <begin position="428"/>
        <end position="562"/>
    </location>
</feature>
<evidence type="ECO:0000256" key="2">
    <source>
        <dbReference type="ARBA" id="ARBA00022490"/>
    </source>
</evidence>
<dbReference type="Proteomes" id="UP000683360">
    <property type="component" value="Unassembled WGS sequence"/>
</dbReference>
<protein>
    <submittedName>
        <fullName evidence="13">FGD5_6</fullName>
    </submittedName>
</protein>
<feature type="compositionally biased region" description="Low complexity" evidence="9">
    <location>
        <begin position="1033"/>
        <end position="1050"/>
    </location>
</feature>
<dbReference type="OrthoDB" id="245697at2759"/>
<dbReference type="GO" id="GO:0005737">
    <property type="term" value="C:cytoplasm"/>
    <property type="evidence" value="ECO:0007669"/>
    <property type="project" value="TreeGrafter"/>
</dbReference>
<dbReference type="SUPFAM" id="SSF57903">
    <property type="entry name" value="FYVE/PHD zinc finger"/>
    <property type="match status" value="1"/>
</dbReference>
<evidence type="ECO:0000313" key="14">
    <source>
        <dbReference type="Proteomes" id="UP000683360"/>
    </source>
</evidence>
<evidence type="ECO:0000256" key="5">
    <source>
        <dbReference type="ARBA" id="ARBA00022771"/>
    </source>
</evidence>
<dbReference type="EMBL" id="CAJPWZ010001475">
    <property type="protein sequence ID" value="CAG2216224.1"/>
    <property type="molecule type" value="Genomic_DNA"/>
</dbReference>
<feature type="compositionally biased region" description="Basic and acidic residues" evidence="9">
    <location>
        <begin position="843"/>
        <end position="866"/>
    </location>
</feature>
<evidence type="ECO:0000259" key="12">
    <source>
        <dbReference type="PROSITE" id="PS50178"/>
    </source>
</evidence>
<dbReference type="GO" id="GO:0005085">
    <property type="term" value="F:guanyl-nucleotide exchange factor activity"/>
    <property type="evidence" value="ECO:0007669"/>
    <property type="project" value="UniProtKB-KW"/>
</dbReference>
<feature type="region of interest" description="Disordered" evidence="9">
    <location>
        <begin position="899"/>
        <end position="937"/>
    </location>
</feature>
<dbReference type="CDD" id="cd00160">
    <property type="entry name" value="RhoGEF"/>
    <property type="match status" value="1"/>
</dbReference>
<dbReference type="PROSITE" id="PS50178">
    <property type="entry name" value="ZF_FYVE"/>
    <property type="match status" value="1"/>
</dbReference>
<reference evidence="13" key="1">
    <citation type="submission" date="2021-03" db="EMBL/GenBank/DDBJ databases">
        <authorList>
            <person name="Bekaert M."/>
        </authorList>
    </citation>
    <scope>NUCLEOTIDE SEQUENCE</scope>
</reference>
<feature type="compositionally biased region" description="Basic residues" evidence="9">
    <location>
        <begin position="750"/>
        <end position="759"/>
    </location>
</feature>
<feature type="compositionally biased region" description="Polar residues" evidence="9">
    <location>
        <begin position="973"/>
        <end position="988"/>
    </location>
</feature>
<dbReference type="InterPro" id="IPR011993">
    <property type="entry name" value="PH-like_dom_sf"/>
</dbReference>
<dbReference type="PROSITE" id="PS50003">
    <property type="entry name" value="PH_DOMAIN"/>
    <property type="match status" value="2"/>
</dbReference>
<dbReference type="PANTHER" id="PTHR12673:SF267">
    <property type="entry name" value="PROTEIN CBG10230"/>
    <property type="match status" value="1"/>
</dbReference>
<feature type="region of interest" description="Disordered" evidence="9">
    <location>
        <begin position="37"/>
        <end position="112"/>
    </location>
</feature>
<evidence type="ECO:0000256" key="3">
    <source>
        <dbReference type="ARBA" id="ARBA00022658"/>
    </source>
</evidence>
<dbReference type="PANTHER" id="PTHR12673">
    <property type="entry name" value="FACIOGENITAL DYSPLASIA PROTEIN"/>
    <property type="match status" value="1"/>
</dbReference>
<dbReference type="InterPro" id="IPR000306">
    <property type="entry name" value="Znf_FYVE"/>
</dbReference>
<dbReference type="Pfam" id="PF00621">
    <property type="entry name" value="RhoGEF"/>
    <property type="match status" value="1"/>
</dbReference>
<feature type="compositionally biased region" description="Basic and acidic residues" evidence="9">
    <location>
        <begin position="499"/>
        <end position="510"/>
    </location>
</feature>
<keyword evidence="7" id="KW-0206">Cytoskeleton</keyword>
<feature type="compositionally biased region" description="Polar residues" evidence="9">
    <location>
        <begin position="671"/>
        <end position="680"/>
    </location>
</feature>
<keyword evidence="2" id="KW-0963">Cytoplasm</keyword>
<feature type="domain" description="DH" evidence="11">
    <location>
        <begin position="1067"/>
        <end position="1256"/>
    </location>
</feature>
<evidence type="ECO:0000259" key="10">
    <source>
        <dbReference type="PROSITE" id="PS50003"/>
    </source>
</evidence>
<feature type="region of interest" description="Disordered" evidence="9">
    <location>
        <begin position="971"/>
        <end position="1059"/>
    </location>
</feature>
<feature type="compositionally biased region" description="Basic and acidic residues" evidence="9">
    <location>
        <begin position="435"/>
        <end position="444"/>
    </location>
</feature>
<keyword evidence="14" id="KW-1185">Reference proteome</keyword>
<comment type="caution">
    <text evidence="13">The sequence shown here is derived from an EMBL/GenBank/DDBJ whole genome shotgun (WGS) entry which is preliminary data.</text>
</comment>
<dbReference type="GO" id="GO:0008270">
    <property type="term" value="F:zinc ion binding"/>
    <property type="evidence" value="ECO:0007669"/>
    <property type="project" value="UniProtKB-KW"/>
</dbReference>
<dbReference type="SMART" id="SM00233">
    <property type="entry name" value="PH"/>
    <property type="match status" value="2"/>
</dbReference>
<feature type="compositionally biased region" description="Basic residues" evidence="9">
    <location>
        <begin position="549"/>
        <end position="562"/>
    </location>
</feature>
<feature type="domain" description="PH" evidence="10">
    <location>
        <begin position="1520"/>
        <end position="1617"/>
    </location>
</feature>
<gene>
    <name evidence="13" type="ORF">MEDL_29958</name>
</gene>
<keyword evidence="3" id="KW-0344">Guanine-nucleotide releasing factor</keyword>
<evidence type="ECO:0000313" key="13">
    <source>
        <dbReference type="EMBL" id="CAG2216224.1"/>
    </source>
</evidence>
<dbReference type="PROSITE" id="PS50010">
    <property type="entry name" value="DH_2"/>
    <property type="match status" value="1"/>
</dbReference>
<dbReference type="CDD" id="cd15743">
    <property type="entry name" value="FYVE_FGD6"/>
    <property type="match status" value="1"/>
</dbReference>
<evidence type="ECO:0000256" key="8">
    <source>
        <dbReference type="PROSITE-ProRule" id="PRU00091"/>
    </source>
</evidence>
<dbReference type="CDD" id="cd13389">
    <property type="entry name" value="PH1_FGD5_FGD6"/>
    <property type="match status" value="1"/>
</dbReference>
<dbReference type="InterPro" id="IPR051092">
    <property type="entry name" value="FYVE_RhoGEF_PH"/>
</dbReference>
<dbReference type="Gene3D" id="2.30.29.30">
    <property type="entry name" value="Pleckstrin-homology domain (PH domain)/Phosphotyrosine-binding domain (PTB)"/>
    <property type="match status" value="2"/>
</dbReference>
<feature type="compositionally biased region" description="Polar residues" evidence="9">
    <location>
        <begin position="997"/>
        <end position="1016"/>
    </location>
</feature>
<dbReference type="SUPFAM" id="SSF50729">
    <property type="entry name" value="PH domain-like"/>
    <property type="match status" value="2"/>
</dbReference>
<feature type="compositionally biased region" description="Polar residues" evidence="9">
    <location>
        <begin position="191"/>
        <end position="201"/>
    </location>
</feature>
<evidence type="ECO:0000259" key="11">
    <source>
        <dbReference type="PROSITE" id="PS50010"/>
    </source>
</evidence>
<dbReference type="InterPro" id="IPR001849">
    <property type="entry name" value="PH_domain"/>
</dbReference>
<dbReference type="GO" id="GO:0005856">
    <property type="term" value="C:cytoskeleton"/>
    <property type="evidence" value="ECO:0007669"/>
    <property type="project" value="UniProtKB-SubCell"/>
</dbReference>
<organism evidence="13 14">
    <name type="scientific">Mytilus edulis</name>
    <name type="common">Blue mussel</name>
    <dbReference type="NCBI Taxonomy" id="6550"/>
    <lineage>
        <taxon>Eukaryota</taxon>
        <taxon>Metazoa</taxon>
        <taxon>Spiralia</taxon>
        <taxon>Lophotrochozoa</taxon>
        <taxon>Mollusca</taxon>
        <taxon>Bivalvia</taxon>
        <taxon>Autobranchia</taxon>
        <taxon>Pteriomorphia</taxon>
        <taxon>Mytilida</taxon>
        <taxon>Mytiloidea</taxon>
        <taxon>Mytilidae</taxon>
        <taxon>Mytilinae</taxon>
        <taxon>Mytilus</taxon>
    </lineage>
</organism>
<keyword evidence="5 8" id="KW-0863">Zinc-finger</keyword>
<dbReference type="Gene3D" id="1.20.900.10">
    <property type="entry name" value="Dbl homology (DH) domain"/>
    <property type="match status" value="1"/>
</dbReference>
<dbReference type="InterPro" id="IPR011011">
    <property type="entry name" value="Znf_FYVE_PHD"/>
</dbReference>
<dbReference type="Pfam" id="PF00169">
    <property type="entry name" value="PH"/>
    <property type="match status" value="2"/>
</dbReference>
<proteinExistence type="predicted"/>
<feature type="compositionally biased region" description="Polar residues" evidence="9">
    <location>
        <begin position="799"/>
        <end position="813"/>
    </location>
</feature>
<dbReference type="InterPro" id="IPR035899">
    <property type="entry name" value="DBL_dom_sf"/>
</dbReference>
<feature type="region of interest" description="Disordered" evidence="9">
    <location>
        <begin position="187"/>
        <end position="278"/>
    </location>
</feature>
<dbReference type="Pfam" id="PF01363">
    <property type="entry name" value="FYVE"/>
    <property type="match status" value="1"/>
</dbReference>
<evidence type="ECO:0000256" key="6">
    <source>
        <dbReference type="ARBA" id="ARBA00022833"/>
    </source>
</evidence>
<evidence type="ECO:0000256" key="4">
    <source>
        <dbReference type="ARBA" id="ARBA00022723"/>
    </source>
</evidence>
<feature type="compositionally biased region" description="Basic and acidic residues" evidence="9">
    <location>
        <begin position="687"/>
        <end position="697"/>
    </location>
</feature>
<feature type="region of interest" description="Disordered" evidence="9">
    <location>
        <begin position="741"/>
        <end position="760"/>
    </location>
</feature>
<feature type="region of interest" description="Disordered" evidence="9">
    <location>
        <begin position="667"/>
        <end position="706"/>
    </location>
</feature>
<feature type="compositionally biased region" description="Basic and acidic residues" evidence="9">
    <location>
        <begin position="65"/>
        <end position="75"/>
    </location>
</feature>
<dbReference type="InterPro" id="IPR000219">
    <property type="entry name" value="DH_dom"/>
</dbReference>
<dbReference type="Gene3D" id="3.30.40.10">
    <property type="entry name" value="Zinc/RING finger domain, C3HC4 (zinc finger)"/>
    <property type="match status" value="1"/>
</dbReference>
<feature type="region of interest" description="Disordered" evidence="9">
    <location>
        <begin position="798"/>
        <end position="878"/>
    </location>
</feature>
<feature type="domain" description="FYVE-type" evidence="12">
    <location>
        <begin position="1421"/>
        <end position="1480"/>
    </location>
</feature>
<feature type="compositionally biased region" description="Polar residues" evidence="9">
    <location>
        <begin position="84"/>
        <end position="96"/>
    </location>
</feature>
<sequence length="1618" mass="182269">MDKKELNWIVKFCAKQRNCILFTDETEQSKMVHADADCKRNSLISGKPKPPLPKKPPVAVKPKVLTKDNSEDKGTSKGPPPLPKTTSRGSGSTTVKNALRVKTSPSPDRSCDIKLSNHVTESQLSSNLTTGTSEQPASLLTNHVTESHTAALSSQVEGEKLENITILKNISDPFQQRSKTLERTTFEHTKSQSFLNEYSNTLPKGPPRVSPKPKKRPPSVLPKPRLSKNLSESDISINTSFDDGHLNNNKLDSSQSETSQGETCTCGQTSANNDLKVNDKSGDITHVKENDGCKNCLDTELQNGHSRPPPISFDIKHNDSNDNVISSKLENELVSNCATMDTSIEVNKSDDLKAIENLKGKQDNKSHKKGLDNLLTTSEMCSSVEKGLSESINVNTVEIDLSMKDKGEEVGQNLSNISEQNFHKFSASKENLPIKTKEKSRENSPLRTIENSRENSPIKTKVNSRENSPFRTNKNIRENSPIKSKVNSRENSPFRSKGNHRENSPTETKENSPVVYRRIQNKERLSVETDLQITPAKRLSVPSPAPRKPSPKPRPTPRKRLSISKCCDQTEAVNEYTDCISTKTNTPASELVSQISGYDRNTEMLSASVIQDSISEHSEISKFEEKEKIPKLSPRSNNTEHLLALNSVSPCDDNSMSNISSIENYEKSEGNKTNQFSNQKFAGHNRIQPDESQRKMDFSPMTEEALGETSSLLDEIEQIVSRRITALGGLSTDFSLKKAHSIETSTPVRPPRRKQKNRKKVLDQFSESCASDTDSLIGDASFKGSFSSLNYLDDDDQSFKGSTSSLASNQSESGSRKPCPPKPPRKKLLKLNRSQSDVSASKFLERNKENVHQNETKEKKHSKQDESSPNLPSRKGRSLTVDFHVPANQEALLREIELANQRNEKINSSNSDGQKTKPRRKAPPPPPPSAKVTGPHTDELIREAVYDDIDENKSRTLSVGDKDYVEIPEEFLDQSNENNIFQRSNKSASPPELPPRNLNQGTPINSPQLSTKSFNPIPSYGRDRPMSDISVNSSLSSQESPLQDELSSSDSEGEEGEDRVARKRAKKILCIAKEIASSEHVFVEVLKLLNVDFRMHISRATEKAGRPIVPSEVLNRILKYLPQLQNFNEDLLHDLQERVNNWENCKKVADIFVKKGPFLKMYTAYITDFEETNRVFDDAIKKIPTFQQVVKEFEMSPRCASLGVRHYLLKPIQRIPQYKLLLQDYLKHLSPESEDYENTKIALHIVSEVADHANSSMRQGDQVQKMLEIQKSLEGQFEVIKPGRDLIKKGELMKLSRKEMQPRMFFLFNDVLLYTTPTPTGGYRLNNVLTLSGMKITLPASKEYNTEFNIVTVQRSFTVEASSEKDRDEWVTSLKNTIDDYTQRKNTFETVRAGNQMEQIYESFYDKDFVLGSKAPIWIPDARVTMCMLCTCEFSVAWRRHHCRSCGRVICSTCSDNRAPLEYLRNKPARVCNECFNTLKTDFNDKVETGMLQKIRRSARFSTKVKRPKRLIEVHANNLDCSMSGYLKVLKGKKWKKFWFLLKDKVLYKFKASEDVAAKESMAVIGYEVIKVSENFEGVAANLVFQLSHKNQSPSVFQTDNASSTDRWIKAMEEAVQG</sequence>
<dbReference type="SMART" id="SM00325">
    <property type="entry name" value="RhoGEF"/>
    <property type="match status" value="1"/>
</dbReference>
<feature type="domain" description="PH" evidence="10">
    <location>
        <begin position="1285"/>
        <end position="1379"/>
    </location>
</feature>
<feature type="compositionally biased region" description="Polar residues" evidence="9">
    <location>
        <begin position="229"/>
        <end position="275"/>
    </location>
</feature>
<accession>A0A8S3SDR0</accession>